<keyword evidence="4" id="KW-0853">WD repeat</keyword>
<dbReference type="GO" id="GO:0003723">
    <property type="term" value="F:RNA binding"/>
    <property type="evidence" value="ECO:0007669"/>
    <property type="project" value="InterPro"/>
</dbReference>
<evidence type="ECO:0000256" key="6">
    <source>
        <dbReference type="ARBA" id="ARBA00023163"/>
    </source>
</evidence>
<dbReference type="PANTHER" id="PTHR44215">
    <property type="entry name" value="WD REPEAT-CONTAINING PROTEIN 75"/>
    <property type="match status" value="1"/>
</dbReference>
<keyword evidence="3" id="KW-0698">rRNA processing</keyword>
<dbReference type="AlphaFoldDB" id="A0A8S1TCD5"/>
<dbReference type="GO" id="GO:0032040">
    <property type="term" value="C:small-subunit processome"/>
    <property type="evidence" value="ECO:0007669"/>
    <property type="project" value="InterPro"/>
</dbReference>
<dbReference type="Proteomes" id="UP000683925">
    <property type="component" value="Unassembled WGS sequence"/>
</dbReference>
<keyword evidence="5" id="KW-0677">Repeat</keyword>
<evidence type="ECO:0000256" key="2">
    <source>
        <dbReference type="ARBA" id="ARBA00022517"/>
    </source>
</evidence>
<dbReference type="GO" id="GO:0045943">
    <property type="term" value="P:positive regulation of transcription by RNA polymerase I"/>
    <property type="evidence" value="ECO:0007669"/>
    <property type="project" value="InterPro"/>
</dbReference>
<proteinExistence type="predicted"/>
<accession>A0A8S1TCD5</accession>
<keyword evidence="7" id="KW-0539">Nucleus</keyword>
<comment type="subcellular location">
    <subcellularLocation>
        <location evidence="1">Nucleus</location>
        <location evidence="1">Nucleolus</location>
    </subcellularLocation>
</comment>
<protein>
    <submittedName>
        <fullName evidence="8">Uncharacterized protein</fullName>
    </submittedName>
</protein>
<evidence type="ECO:0000256" key="5">
    <source>
        <dbReference type="ARBA" id="ARBA00022737"/>
    </source>
</evidence>
<gene>
    <name evidence="8" type="ORF">POCTA_138.1.T0250320</name>
</gene>
<evidence type="ECO:0000313" key="8">
    <source>
        <dbReference type="EMBL" id="CAD8151861.1"/>
    </source>
</evidence>
<evidence type="ECO:0000256" key="4">
    <source>
        <dbReference type="ARBA" id="ARBA00022574"/>
    </source>
</evidence>
<keyword evidence="2" id="KW-0690">Ribosome biogenesis</keyword>
<sequence>MINFGDLVGHKLFCYDSVVYTYSGEDLLILEKETMKLNSRINVGSLIQTIAVNGDIFVLTCNSQFLVYSVDGKQLQSKHHKGKVFQHVCFHNDHFIAYDGNNIVRVGTTCSKIYDAQSFTKINYIQYSGYKEHLIIADDKQIHVIGNEDKILRDFGLAVTIMQLDDDQDLLACGLSNGQLILLQFSTGIIVQQDHWHAHQINALLFAGASLYSAGQEGVIVQWHLRVARKAFFPRQGGEIVAMCSNDDNLIINIKGINQIKQISLMGQNKLPYFQGIHHVYPNSFITYQNKLITQGANGTLQVIHPTQGTLLHIIPIQQRNYVSDIDIEDSYKRDRTTINQFAMLDRFLIVILSSELKQTLSIFENVNNFEFNLLTTTDYDIEGMDTGHNSIITWGNGEIRIWRQIKQTKGQFNWNCVFRGHGYKGRNILTAYIKDETTIVIVTSISILHINTKNNNIIKEVTLDQTTPEVAHIYQSGVLVCNGGTITFYQDTKKQIITQFGKAKSISKINDNLIAIQYENEQALIVDIKQSKILHGIASQKLISATLNGRTLLYSYISQNNQYKYVTVLSTERKASLMMDEQETAHFEQVEQPEKPIIEDAAPLDPNVYRRLQLAKQARQIKELNIKEFLIPQSQMLPSLTFLADRVVDVLKQDLSEQQKHQSYGIDLNQQEKESNQQQTSIQLHQLKKLFK</sequence>
<reference evidence="8" key="1">
    <citation type="submission" date="2021-01" db="EMBL/GenBank/DDBJ databases">
        <authorList>
            <consortium name="Genoscope - CEA"/>
            <person name="William W."/>
        </authorList>
    </citation>
    <scope>NUCLEOTIDE SEQUENCE</scope>
</reference>
<evidence type="ECO:0000313" key="9">
    <source>
        <dbReference type="Proteomes" id="UP000683925"/>
    </source>
</evidence>
<organism evidence="8 9">
    <name type="scientific">Paramecium octaurelia</name>
    <dbReference type="NCBI Taxonomy" id="43137"/>
    <lineage>
        <taxon>Eukaryota</taxon>
        <taxon>Sar</taxon>
        <taxon>Alveolata</taxon>
        <taxon>Ciliophora</taxon>
        <taxon>Intramacronucleata</taxon>
        <taxon>Oligohymenophorea</taxon>
        <taxon>Peniculida</taxon>
        <taxon>Parameciidae</taxon>
        <taxon>Paramecium</taxon>
    </lineage>
</organism>
<keyword evidence="9" id="KW-1185">Reference proteome</keyword>
<evidence type="ECO:0000256" key="7">
    <source>
        <dbReference type="ARBA" id="ARBA00023242"/>
    </source>
</evidence>
<dbReference type="EMBL" id="CAJJDP010000025">
    <property type="protein sequence ID" value="CAD8151861.1"/>
    <property type="molecule type" value="Genomic_DNA"/>
</dbReference>
<dbReference type="OrthoDB" id="4096at2759"/>
<comment type="caution">
    <text evidence="8">The sequence shown here is derived from an EMBL/GenBank/DDBJ whole genome shotgun (WGS) entry which is preliminary data.</text>
</comment>
<evidence type="ECO:0000256" key="3">
    <source>
        <dbReference type="ARBA" id="ARBA00022552"/>
    </source>
</evidence>
<keyword evidence="6" id="KW-0804">Transcription</keyword>
<name>A0A8S1TCD5_PAROT</name>
<evidence type="ECO:0000256" key="1">
    <source>
        <dbReference type="ARBA" id="ARBA00004604"/>
    </source>
</evidence>
<dbReference type="GO" id="GO:0006364">
    <property type="term" value="P:rRNA processing"/>
    <property type="evidence" value="ECO:0007669"/>
    <property type="project" value="UniProtKB-KW"/>
</dbReference>
<dbReference type="InterPro" id="IPR053826">
    <property type="entry name" value="WDR75"/>
</dbReference>
<dbReference type="OMA" id="EIRIWKQ"/>
<dbReference type="PANTHER" id="PTHR44215:SF1">
    <property type="entry name" value="WD REPEAT-CONTAINING PROTEIN 75"/>
    <property type="match status" value="1"/>
</dbReference>
<dbReference type="GO" id="GO:2000234">
    <property type="term" value="P:positive regulation of rRNA processing"/>
    <property type="evidence" value="ECO:0007669"/>
    <property type="project" value="TreeGrafter"/>
</dbReference>